<evidence type="ECO:0000256" key="2">
    <source>
        <dbReference type="ARBA" id="ARBA00006191"/>
    </source>
</evidence>
<comment type="catalytic activity">
    <reaction evidence="11">
        <text>5-taurinomethyluridine(34) in tRNA + S-sulfanyl-L-cysteinyl-[protein] + AH2 + ATP = 5-taurinomethyl-2-thiouridine(34) in tRNA + L-cysteinyl-[protein] + A + AMP + diphosphate + H(+)</text>
        <dbReference type="Rhea" id="RHEA:47040"/>
        <dbReference type="Rhea" id="RHEA-COMP:10131"/>
        <dbReference type="Rhea" id="RHEA-COMP:11726"/>
        <dbReference type="Rhea" id="RHEA-COMP:11732"/>
        <dbReference type="Rhea" id="RHEA-COMP:11733"/>
        <dbReference type="ChEBI" id="CHEBI:13193"/>
        <dbReference type="ChEBI" id="CHEBI:15378"/>
        <dbReference type="ChEBI" id="CHEBI:17499"/>
        <dbReference type="ChEBI" id="CHEBI:29950"/>
        <dbReference type="ChEBI" id="CHEBI:30616"/>
        <dbReference type="ChEBI" id="CHEBI:33019"/>
        <dbReference type="ChEBI" id="CHEBI:61963"/>
        <dbReference type="ChEBI" id="CHEBI:87171"/>
        <dbReference type="ChEBI" id="CHEBI:87172"/>
        <dbReference type="ChEBI" id="CHEBI:456215"/>
        <dbReference type="EC" id="2.8.1.14"/>
    </reaction>
</comment>
<dbReference type="GO" id="GO:1990799">
    <property type="term" value="P:mitochondrial tRNA wobble position uridine thiolation"/>
    <property type="evidence" value="ECO:0007669"/>
    <property type="project" value="EnsemblFungi"/>
</dbReference>
<evidence type="ECO:0000256" key="9">
    <source>
        <dbReference type="ARBA" id="ARBA00022884"/>
    </source>
</evidence>
<dbReference type="InterPro" id="IPR046884">
    <property type="entry name" value="MnmA-like_central"/>
</dbReference>
<dbReference type="EMBL" id="LYUB02000013">
    <property type="protein sequence ID" value="OVF07469.1"/>
    <property type="molecule type" value="Genomic_DNA"/>
</dbReference>
<comment type="similarity">
    <text evidence="2">Belongs to the MnmA/TRMU family.</text>
</comment>
<keyword evidence="7" id="KW-0547">Nucleotide-binding</keyword>
<accession>A0AA91PXP4</accession>
<evidence type="ECO:0000256" key="5">
    <source>
        <dbReference type="ARBA" id="ARBA00022679"/>
    </source>
</evidence>
<keyword evidence="5" id="KW-0808">Transferase</keyword>
<comment type="caution">
    <text evidence="14">The sequence shown here is derived from an EMBL/GenBank/DDBJ whole genome shotgun (WGS) entry which is preliminary data.</text>
</comment>
<dbReference type="Pfam" id="PF20259">
    <property type="entry name" value="tRNA_Me_trans_M"/>
    <property type="match status" value="1"/>
</dbReference>
<dbReference type="Proteomes" id="UP000195602">
    <property type="component" value="Unassembled WGS sequence"/>
</dbReference>
<gene>
    <name evidence="14" type="ORF">A9F13_13g01848</name>
</gene>
<evidence type="ECO:0000256" key="7">
    <source>
        <dbReference type="ARBA" id="ARBA00022741"/>
    </source>
</evidence>
<keyword evidence="10" id="KW-1015">Disulfide bond</keyword>
<dbReference type="NCBIfam" id="TIGR00420">
    <property type="entry name" value="trmU"/>
    <property type="match status" value="1"/>
</dbReference>
<dbReference type="Pfam" id="PF03054">
    <property type="entry name" value="tRNA_Me_trans"/>
    <property type="match status" value="1"/>
</dbReference>
<reference evidence="14 15" key="1">
    <citation type="submission" date="2017-04" db="EMBL/GenBank/DDBJ databases">
        <title>Draft genome of the yeast Clavispora lusitaniae type strain CBS 6936.</title>
        <authorList>
            <person name="Durrens P."/>
            <person name="Klopp C."/>
            <person name="Biteau N."/>
            <person name="Fitton-Ouhabi V."/>
            <person name="Dementhon K."/>
            <person name="Accoceberry I."/>
            <person name="Sherman D.J."/>
            <person name="Noel T."/>
        </authorList>
    </citation>
    <scope>NUCLEOTIDE SEQUENCE [LARGE SCALE GENOMIC DNA]</scope>
    <source>
        <strain evidence="14 15">CBS 6936</strain>
    </source>
</reference>
<keyword evidence="9" id="KW-0694">RNA-binding</keyword>
<protein>
    <recommendedName>
        <fullName evidence="3">tRNA-5-taurinomethyluridine 2-sulfurtransferase</fullName>
        <ecNumber evidence="3">2.8.1.14</ecNumber>
    </recommendedName>
</protein>
<evidence type="ECO:0000259" key="12">
    <source>
        <dbReference type="Pfam" id="PF20258"/>
    </source>
</evidence>
<sequence length="407" mass="46450">MWSRSSLLLRQSKRYVAFNQFQKLNPHPSIPEPFAYQQAKPQQNDEIYVAMSSGVDSSVTAALYASKYPHVKGIYMANWSQTAKCTESEWNDVQKVCQQIGIPCERVNFEKEYWADVFMPMIEMYENGLTPNPDLGCNKYIKFGKMIEHLSNKYSTREKKWWLATGHYARVETAKTGPRLLKAYDANKDQSYYLASTPSEVFKNVLMPLGHYTKPQVRQLAQDFGLHTASKPDSQGLCFVSPDHSKFRHFLDEFIPPKPGNIITEDGKIWGTHKGLWHATIGQKSGISMPQGDPQYQGVWFVSEKRIDTNELVIVRGGNNEKLFKSILKVCDWEWLGDGELAATSDNLHIQFRSLQEPVPIRSLIMKDKGEIDFHLHKSERAMAPGQNVVLYDGYRVLGSGTLIETQ</sequence>
<dbReference type="Gene3D" id="3.40.50.620">
    <property type="entry name" value="HUPs"/>
    <property type="match status" value="1"/>
</dbReference>
<dbReference type="InterPro" id="IPR023382">
    <property type="entry name" value="MnmA-like_central_sf"/>
</dbReference>
<dbReference type="KEGG" id="clus:A9F13_13g01848"/>
<evidence type="ECO:0000256" key="10">
    <source>
        <dbReference type="ARBA" id="ARBA00023157"/>
    </source>
</evidence>
<dbReference type="CDD" id="cd01998">
    <property type="entry name" value="MnmA_TRMU-like"/>
    <property type="match status" value="1"/>
</dbReference>
<dbReference type="GO" id="GO:0005739">
    <property type="term" value="C:mitochondrion"/>
    <property type="evidence" value="ECO:0007669"/>
    <property type="project" value="EnsemblFungi"/>
</dbReference>
<dbReference type="InterPro" id="IPR046885">
    <property type="entry name" value="MnmA-like_C"/>
</dbReference>
<evidence type="ECO:0000313" key="14">
    <source>
        <dbReference type="EMBL" id="OVF07469.1"/>
    </source>
</evidence>
<dbReference type="AlphaFoldDB" id="A0AA91PXP4"/>
<organism evidence="14 15">
    <name type="scientific">Clavispora lusitaniae</name>
    <name type="common">Candida lusitaniae</name>
    <dbReference type="NCBI Taxonomy" id="36911"/>
    <lineage>
        <taxon>Eukaryota</taxon>
        <taxon>Fungi</taxon>
        <taxon>Dikarya</taxon>
        <taxon>Ascomycota</taxon>
        <taxon>Saccharomycotina</taxon>
        <taxon>Pichiomycetes</taxon>
        <taxon>Metschnikowiaceae</taxon>
        <taxon>Clavispora</taxon>
    </lineage>
</organism>
<proteinExistence type="inferred from homology"/>
<dbReference type="Gene3D" id="2.40.30.10">
    <property type="entry name" value="Translation factors"/>
    <property type="match status" value="1"/>
</dbReference>
<feature type="domain" description="tRNA-specific 2-thiouridylase MnmA-like C-terminal" evidence="12">
    <location>
        <begin position="327"/>
        <end position="402"/>
    </location>
</feature>
<feature type="domain" description="tRNA-specific 2-thiouridylase MnmA-like central" evidence="13">
    <location>
        <begin position="249"/>
        <end position="316"/>
    </location>
</feature>
<dbReference type="PANTHER" id="PTHR11933:SF5">
    <property type="entry name" value="MITOCHONDRIAL TRNA-SPECIFIC 2-THIOURIDYLASE 1"/>
    <property type="match status" value="1"/>
</dbReference>
<dbReference type="FunFam" id="2.30.30.280:FF:000001">
    <property type="entry name" value="tRNA-specific 2-thiouridylase MnmA"/>
    <property type="match status" value="1"/>
</dbReference>
<keyword evidence="4" id="KW-0820">tRNA-binding</keyword>
<keyword evidence="6" id="KW-0819">tRNA processing</keyword>
<dbReference type="GO" id="GO:0005524">
    <property type="term" value="F:ATP binding"/>
    <property type="evidence" value="ECO:0007669"/>
    <property type="project" value="UniProtKB-KW"/>
</dbReference>
<dbReference type="EC" id="2.8.1.14" evidence="3"/>
<dbReference type="OMA" id="PFYVWDL"/>
<dbReference type="PANTHER" id="PTHR11933">
    <property type="entry name" value="TRNA 5-METHYLAMINOMETHYL-2-THIOURIDYLATE -METHYLTRANSFERASE"/>
    <property type="match status" value="1"/>
</dbReference>
<evidence type="ECO:0000256" key="4">
    <source>
        <dbReference type="ARBA" id="ARBA00022555"/>
    </source>
</evidence>
<dbReference type="Gene3D" id="2.30.30.280">
    <property type="entry name" value="Adenine nucleotide alpha hydrolases-like domains"/>
    <property type="match status" value="1"/>
</dbReference>
<comment type="function">
    <text evidence="1">Catalyzes the 2-thiolation of uridine at the wobble position (U34) of mitochondrial tRNA(Lys), tRNA(Glu) and tRNA(Gln). Required for the formation of 5-taurinomethyl-2-thiouridine (tm5s2U) of mitochondrial tRNA(Lys), tRNA(Glu), and tRNA(Gln) at the wobble position. ATP is required to activate the C2 atom of the wobble base.</text>
</comment>
<evidence type="ECO:0000256" key="1">
    <source>
        <dbReference type="ARBA" id="ARBA00003986"/>
    </source>
</evidence>
<dbReference type="InterPro" id="IPR004506">
    <property type="entry name" value="MnmA-like"/>
</dbReference>
<evidence type="ECO:0000256" key="3">
    <source>
        <dbReference type="ARBA" id="ARBA00011953"/>
    </source>
</evidence>
<name>A0AA91PXP4_CLALS</name>
<dbReference type="GO" id="GO:0000049">
    <property type="term" value="F:tRNA binding"/>
    <property type="evidence" value="ECO:0007669"/>
    <property type="project" value="UniProtKB-KW"/>
</dbReference>
<keyword evidence="8" id="KW-0067">ATP-binding</keyword>
<dbReference type="FunFam" id="3.40.50.620:FF:000115">
    <property type="entry name" value="tRNA-specific 2-thiouridylase MnmA"/>
    <property type="match status" value="1"/>
</dbReference>
<dbReference type="GO" id="GO:0103016">
    <property type="term" value="F:tRNA-uridine 2-sulfurtransferase activity"/>
    <property type="evidence" value="ECO:0007669"/>
    <property type="project" value="EnsemblFungi"/>
</dbReference>
<evidence type="ECO:0000313" key="15">
    <source>
        <dbReference type="Proteomes" id="UP000195602"/>
    </source>
</evidence>
<dbReference type="Pfam" id="PF20258">
    <property type="entry name" value="tRNA_Me_trans_C"/>
    <property type="match status" value="1"/>
</dbReference>
<evidence type="ECO:0000256" key="11">
    <source>
        <dbReference type="ARBA" id="ARBA00049564"/>
    </source>
</evidence>
<evidence type="ECO:0000256" key="6">
    <source>
        <dbReference type="ARBA" id="ARBA00022694"/>
    </source>
</evidence>
<dbReference type="NCBIfam" id="NF001138">
    <property type="entry name" value="PRK00143.1"/>
    <property type="match status" value="1"/>
</dbReference>
<evidence type="ECO:0000256" key="8">
    <source>
        <dbReference type="ARBA" id="ARBA00022840"/>
    </source>
</evidence>
<dbReference type="SUPFAM" id="SSF52402">
    <property type="entry name" value="Adenine nucleotide alpha hydrolases-like"/>
    <property type="match status" value="1"/>
</dbReference>
<dbReference type="InterPro" id="IPR014729">
    <property type="entry name" value="Rossmann-like_a/b/a_fold"/>
</dbReference>
<evidence type="ECO:0000259" key="13">
    <source>
        <dbReference type="Pfam" id="PF20259"/>
    </source>
</evidence>